<evidence type="ECO:0000256" key="4">
    <source>
        <dbReference type="ARBA" id="ARBA00022660"/>
    </source>
</evidence>
<proteinExistence type="inferred from homology"/>
<evidence type="ECO:0000313" key="12">
    <source>
        <dbReference type="EMBL" id="KZP13060.1"/>
    </source>
</evidence>
<dbReference type="PANTHER" id="PTHR12119">
    <property type="entry name" value="UBIQUINOL-CYTOCHROME C REDUCTASE COMPLEX UBIQUINONE-BINDING PROTEIN QP-C"/>
    <property type="match status" value="1"/>
</dbReference>
<evidence type="ECO:0000256" key="11">
    <source>
        <dbReference type="RuleBase" id="RU368118"/>
    </source>
</evidence>
<protein>
    <recommendedName>
        <fullName evidence="11">Cytochrome b-c1 complex subunit 8</fullName>
    </recommendedName>
    <alternativeName>
        <fullName evidence="11">Complex III subunit 8</fullName>
    </alternativeName>
</protein>
<dbReference type="GO" id="GO:0045275">
    <property type="term" value="C:respiratory chain complex III"/>
    <property type="evidence" value="ECO:0007669"/>
    <property type="project" value="UniProtKB-UniRule"/>
</dbReference>
<sequence length="186" mass="21141">MWCLSVSYCRLQPPKLGSFSSYDYDVHAWFTAGAVDPFAASEPGVRNVEGRTVYKRHLWDSQWTREAKRYNIRSKGLETNSNCDTLQGGGWLTQVVFSTWWGDTSGGKMKGVITYTQSPFRQNPTAHMFRGYLFNGFRRLAGQMPYWIVPVAIGYGTFTWAKSHDEYQNSKAGHMAKLAANPEAHH</sequence>
<dbReference type="InterPro" id="IPR036642">
    <property type="entry name" value="Cyt_bc1_su8_sf"/>
</dbReference>
<comment type="subcellular location">
    <subcellularLocation>
        <location evidence="1 11">Mitochondrion inner membrane</location>
        <topology evidence="1 11">Single-pass membrane protein</topology>
    </subcellularLocation>
</comment>
<dbReference type="GO" id="GO:0006122">
    <property type="term" value="P:mitochondrial electron transport, ubiquinol to cytochrome c"/>
    <property type="evidence" value="ECO:0007669"/>
    <property type="project" value="UniProtKB-UniRule"/>
</dbReference>
<comment type="subunit">
    <text evidence="11">Component of the ubiquinol-cytochrome c oxidoreductase (cytochrome b-c1 complex, complex III, CIII), a multisubunit enzyme composed of 3 respiratory subunits cytochrome b, cytochrome c1 and Rieske protein, 2 core protein subunits, and additional low-molecular weight protein subunits. The complex exists as an obligatory dimer and forms supercomplexes (SCs) in the inner mitochondrial membrane with cytochrome c oxidase (complex IV, CIV).</text>
</comment>
<dbReference type="STRING" id="436010.A0A166BX02"/>
<keyword evidence="5" id="KW-0812">Transmembrane</keyword>
<comment type="similarity">
    <text evidence="2 11">Belongs to the UQCRQ/QCR8 family.</text>
</comment>
<evidence type="ECO:0000256" key="6">
    <source>
        <dbReference type="ARBA" id="ARBA00022792"/>
    </source>
</evidence>
<evidence type="ECO:0000256" key="1">
    <source>
        <dbReference type="ARBA" id="ARBA00004434"/>
    </source>
</evidence>
<dbReference type="PANTHER" id="PTHR12119:SF2">
    <property type="entry name" value="CYTOCHROME B-C1 COMPLEX SUBUNIT 8"/>
    <property type="match status" value="1"/>
</dbReference>
<dbReference type="EMBL" id="KV417638">
    <property type="protein sequence ID" value="KZP13060.1"/>
    <property type="molecule type" value="Genomic_DNA"/>
</dbReference>
<keyword evidence="3 11" id="KW-0813">Transport</keyword>
<keyword evidence="4 11" id="KW-0679">Respiratory chain</keyword>
<dbReference type="AlphaFoldDB" id="A0A166BX02"/>
<organism evidence="12 13">
    <name type="scientific">Athelia psychrophila</name>
    <dbReference type="NCBI Taxonomy" id="1759441"/>
    <lineage>
        <taxon>Eukaryota</taxon>
        <taxon>Fungi</taxon>
        <taxon>Dikarya</taxon>
        <taxon>Basidiomycota</taxon>
        <taxon>Agaricomycotina</taxon>
        <taxon>Agaricomycetes</taxon>
        <taxon>Agaricomycetidae</taxon>
        <taxon>Atheliales</taxon>
        <taxon>Atheliaceae</taxon>
        <taxon>Athelia</taxon>
    </lineage>
</organism>
<evidence type="ECO:0000256" key="10">
    <source>
        <dbReference type="ARBA" id="ARBA00023136"/>
    </source>
</evidence>
<dbReference type="GO" id="GO:0005743">
    <property type="term" value="C:mitochondrial inner membrane"/>
    <property type="evidence" value="ECO:0007669"/>
    <property type="project" value="UniProtKB-SubCell"/>
</dbReference>
<evidence type="ECO:0000256" key="9">
    <source>
        <dbReference type="ARBA" id="ARBA00023128"/>
    </source>
</evidence>
<evidence type="ECO:0000313" key="13">
    <source>
        <dbReference type="Proteomes" id="UP000076532"/>
    </source>
</evidence>
<evidence type="ECO:0000256" key="2">
    <source>
        <dbReference type="ARBA" id="ARBA00007668"/>
    </source>
</evidence>
<gene>
    <name evidence="12" type="ORF">FIBSPDRAFT_936539</name>
</gene>
<keyword evidence="6 11" id="KW-0999">Mitochondrion inner membrane</keyword>
<keyword evidence="7 11" id="KW-0249">Electron transport</keyword>
<dbReference type="Pfam" id="PF02939">
    <property type="entry name" value="UcrQ"/>
    <property type="match status" value="1"/>
</dbReference>
<keyword evidence="8" id="KW-1133">Transmembrane helix</keyword>
<dbReference type="Proteomes" id="UP000076532">
    <property type="component" value="Unassembled WGS sequence"/>
</dbReference>
<accession>A0A166BX02</accession>
<evidence type="ECO:0000256" key="7">
    <source>
        <dbReference type="ARBA" id="ARBA00022982"/>
    </source>
</evidence>
<name>A0A166BX02_9AGAM</name>
<evidence type="ECO:0000256" key="8">
    <source>
        <dbReference type="ARBA" id="ARBA00022989"/>
    </source>
</evidence>
<dbReference type="InterPro" id="IPR004205">
    <property type="entry name" value="Cyt_bc1_su8"/>
</dbReference>
<keyword evidence="10" id="KW-0472">Membrane</keyword>
<keyword evidence="9 11" id="KW-0496">Mitochondrion</keyword>
<reference evidence="12 13" key="1">
    <citation type="journal article" date="2016" name="Mol. Biol. Evol.">
        <title>Comparative Genomics of Early-Diverging Mushroom-Forming Fungi Provides Insights into the Origins of Lignocellulose Decay Capabilities.</title>
        <authorList>
            <person name="Nagy L.G."/>
            <person name="Riley R."/>
            <person name="Tritt A."/>
            <person name="Adam C."/>
            <person name="Daum C."/>
            <person name="Floudas D."/>
            <person name="Sun H."/>
            <person name="Yadav J.S."/>
            <person name="Pangilinan J."/>
            <person name="Larsson K.H."/>
            <person name="Matsuura K."/>
            <person name="Barry K."/>
            <person name="Labutti K."/>
            <person name="Kuo R."/>
            <person name="Ohm R.A."/>
            <person name="Bhattacharya S.S."/>
            <person name="Shirouzu T."/>
            <person name="Yoshinaga Y."/>
            <person name="Martin F.M."/>
            <person name="Grigoriev I.V."/>
            <person name="Hibbett D.S."/>
        </authorList>
    </citation>
    <scope>NUCLEOTIDE SEQUENCE [LARGE SCALE GENOMIC DNA]</scope>
    <source>
        <strain evidence="12 13">CBS 109695</strain>
    </source>
</reference>
<evidence type="ECO:0000256" key="5">
    <source>
        <dbReference type="ARBA" id="ARBA00022692"/>
    </source>
</evidence>
<evidence type="ECO:0000256" key="3">
    <source>
        <dbReference type="ARBA" id="ARBA00022448"/>
    </source>
</evidence>
<keyword evidence="13" id="KW-1185">Reference proteome</keyword>
<dbReference type="SUPFAM" id="SSF81508">
    <property type="entry name" value="Ubiquinone-binding protein QP-C of cytochrome bc1 complex (Ubiquinol-cytochrome c reductase)"/>
    <property type="match status" value="1"/>
</dbReference>
<dbReference type="OrthoDB" id="6683853at2759"/>
<comment type="function">
    <text evidence="11">Component of the ubiquinol-cytochrome c oxidoreductase, a multisubunit transmembrane complex that is part of the mitochondrial electron transport chain which drives oxidative phosphorylation. The complex plays an important role in the uptake of multiple carbon sources present in different host niches.</text>
</comment>
<dbReference type="Gene3D" id="1.20.5.210">
    <property type="entry name" value="Cytochrome b-c1 complex subunit 8"/>
    <property type="match status" value="1"/>
</dbReference>